<gene>
    <name evidence="2" type="ORF">GUH15_27875</name>
</gene>
<keyword evidence="2" id="KW-0808">Transferase</keyword>
<dbReference type="InterPro" id="IPR008279">
    <property type="entry name" value="PEP-util_enz_mobile_dom"/>
</dbReference>
<evidence type="ECO:0000313" key="2">
    <source>
        <dbReference type="EMBL" id="MBD4339801.1"/>
    </source>
</evidence>
<dbReference type="PANTHER" id="PTHR46244">
    <property type="entry name" value="PHOSPHOENOLPYRUVATE-PROTEIN PHOSPHOTRANSFERASE"/>
    <property type="match status" value="1"/>
</dbReference>
<protein>
    <submittedName>
        <fullName evidence="2">Phosphoenolpyruvate--protein phosphotransferase</fullName>
    </submittedName>
</protein>
<dbReference type="PANTHER" id="PTHR46244:SF3">
    <property type="entry name" value="PHOSPHOENOLPYRUVATE-PROTEIN PHOSPHOTRANSFERASE"/>
    <property type="match status" value="1"/>
</dbReference>
<dbReference type="InterPro" id="IPR050499">
    <property type="entry name" value="PEP-utilizing_PTS_enzyme"/>
</dbReference>
<dbReference type="GO" id="GO:0016772">
    <property type="term" value="F:transferase activity, transferring phosphorus-containing groups"/>
    <property type="evidence" value="ECO:0007669"/>
    <property type="project" value="InterPro"/>
</dbReference>
<name>A0A8I0H5W2_XANCI</name>
<feature type="domain" description="PEP-utilising enzyme mobile" evidence="1">
    <location>
        <begin position="46"/>
        <end position="84"/>
    </location>
</feature>
<dbReference type="Pfam" id="PF00391">
    <property type="entry name" value="PEP-utilizers"/>
    <property type="match status" value="1"/>
</dbReference>
<evidence type="ECO:0000313" key="3">
    <source>
        <dbReference type="Proteomes" id="UP000653002"/>
    </source>
</evidence>
<dbReference type="SUPFAM" id="SSF52009">
    <property type="entry name" value="Phosphohistidine domain"/>
    <property type="match status" value="1"/>
</dbReference>
<comment type="caution">
    <text evidence="2">The sequence shown here is derived from an EMBL/GenBank/DDBJ whole genome shotgun (WGS) entry which is preliminary data.</text>
</comment>
<keyword evidence="2" id="KW-0670">Pyruvate</keyword>
<dbReference type="AlphaFoldDB" id="A0A8I0H5W2"/>
<evidence type="ECO:0000259" key="1">
    <source>
        <dbReference type="Pfam" id="PF00391"/>
    </source>
</evidence>
<dbReference type="InterPro" id="IPR036618">
    <property type="entry name" value="PtsI_HPr-bd_sf"/>
</dbReference>
<accession>A0A8I0H5W2</accession>
<dbReference type="Proteomes" id="UP000653002">
    <property type="component" value="Unassembled WGS sequence"/>
</dbReference>
<reference evidence="2" key="1">
    <citation type="submission" date="2020-01" db="EMBL/GenBank/DDBJ databases">
        <authorList>
            <person name="Richard D."/>
        </authorList>
    </citation>
    <scope>NUCLEOTIDE SEQUENCE</scope>
    <source>
        <strain evidence="2">JP541</strain>
    </source>
</reference>
<organism evidence="2 3">
    <name type="scientific">Xanthomonas citri pv. citri</name>
    <dbReference type="NCBI Taxonomy" id="611301"/>
    <lineage>
        <taxon>Bacteria</taxon>
        <taxon>Pseudomonadati</taxon>
        <taxon>Pseudomonadota</taxon>
        <taxon>Gammaproteobacteria</taxon>
        <taxon>Lysobacterales</taxon>
        <taxon>Lysobacteraceae</taxon>
        <taxon>Xanthomonas</taxon>
    </lineage>
</organism>
<dbReference type="Gene3D" id="1.10.274.10">
    <property type="entry name" value="PtsI, HPr-binding domain"/>
    <property type="match status" value="1"/>
</dbReference>
<proteinExistence type="predicted"/>
<feature type="non-terminal residue" evidence="2">
    <location>
        <position position="84"/>
    </location>
</feature>
<sequence length="84" mass="8943">ADNFAEMFSAMDDAYMQARAADVRDISDRIIANLTGSVAVQEDSGEKHIICADDLAPSETVSLDKDKVLAFVTAHGSSNSHTAI</sequence>
<dbReference type="InterPro" id="IPR036637">
    <property type="entry name" value="Phosphohistidine_dom_sf"/>
</dbReference>
<dbReference type="EMBL" id="JAABFR010002360">
    <property type="protein sequence ID" value="MBD4339801.1"/>
    <property type="molecule type" value="Genomic_DNA"/>
</dbReference>
<feature type="non-terminal residue" evidence="2">
    <location>
        <position position="1"/>
    </location>
</feature>
<dbReference type="Gene3D" id="3.50.30.10">
    <property type="entry name" value="Phosphohistidine domain"/>
    <property type="match status" value="1"/>
</dbReference>
<dbReference type="GO" id="GO:0009401">
    <property type="term" value="P:phosphoenolpyruvate-dependent sugar phosphotransferase system"/>
    <property type="evidence" value="ECO:0007669"/>
    <property type="project" value="InterPro"/>
</dbReference>